<organism evidence="6 7">
    <name type="scientific">Alkalihalobacterium chitinilyticum</name>
    <dbReference type="NCBI Taxonomy" id="2980103"/>
    <lineage>
        <taxon>Bacteria</taxon>
        <taxon>Bacillati</taxon>
        <taxon>Bacillota</taxon>
        <taxon>Bacilli</taxon>
        <taxon>Bacillales</taxon>
        <taxon>Bacillaceae</taxon>
        <taxon>Alkalihalobacterium</taxon>
    </lineage>
</organism>
<dbReference type="PROSITE" id="PS51464">
    <property type="entry name" value="SIS"/>
    <property type="match status" value="1"/>
</dbReference>
<sequence length="288" mass="32484">MTLVIQGEQTDKTLEERIDRQYKKLSPSQKKAAEWMRRNLQQTALSTAKKVGEEALVSEATVHRLVHVLGYKGFQDMKSHLQESFITDRTVLRFEYANETTNDLSWIQQAVQLECVNLRGSFTSELEEAIQQAATCIINSKKRYVVGWRAGLSVSTSLSYLLNLILGDTQLLPAGGELSEKLAYITEEDLIIAVGFPRYCKVTWQAVEQAKENGATSIVFTDTPISPFYPIADVALLANTQSIGFFDSYVTPLLVSQLLIQEIGRQAPEQVKSNLKKQEELFRKWCVI</sequence>
<dbReference type="SUPFAM" id="SSF46689">
    <property type="entry name" value="Homeodomain-like"/>
    <property type="match status" value="1"/>
</dbReference>
<keyword evidence="2" id="KW-0238">DNA-binding</keyword>
<comment type="caution">
    <text evidence="6">The sequence shown here is derived from an EMBL/GenBank/DDBJ whole genome shotgun (WGS) entry which is preliminary data.</text>
</comment>
<keyword evidence="7" id="KW-1185">Reference proteome</keyword>
<evidence type="ECO:0000313" key="6">
    <source>
        <dbReference type="EMBL" id="MDE5416273.1"/>
    </source>
</evidence>
<dbReference type="RefSeq" id="WP_275120863.1">
    <property type="nucleotide sequence ID" value="NZ_JAOTPO010000030.1"/>
</dbReference>
<reference evidence="6" key="1">
    <citation type="submission" date="2024-05" db="EMBL/GenBank/DDBJ databases">
        <title>Alkalihalobacillus sp. strain MEB203 novel alkaliphilic bacterium from Lonar Lake, India.</title>
        <authorList>
            <person name="Joshi A."/>
            <person name="Thite S."/>
            <person name="Mengade P."/>
        </authorList>
    </citation>
    <scope>NUCLEOTIDE SEQUENCE</scope>
    <source>
        <strain evidence="6">MEB 203</strain>
    </source>
</reference>
<keyword evidence="3" id="KW-0804">Transcription</keyword>
<dbReference type="Proteomes" id="UP001148125">
    <property type="component" value="Unassembled WGS sequence"/>
</dbReference>
<feature type="domain" description="HTH rpiR-type" evidence="4">
    <location>
        <begin position="12"/>
        <end position="88"/>
    </location>
</feature>
<dbReference type="InterPro" id="IPR000281">
    <property type="entry name" value="HTH_RpiR"/>
</dbReference>
<feature type="domain" description="SIS" evidence="5">
    <location>
        <begin position="133"/>
        <end position="269"/>
    </location>
</feature>
<dbReference type="Pfam" id="PF01418">
    <property type="entry name" value="HTH_6"/>
    <property type="match status" value="1"/>
</dbReference>
<dbReference type="InterPro" id="IPR046348">
    <property type="entry name" value="SIS_dom_sf"/>
</dbReference>
<evidence type="ECO:0000256" key="2">
    <source>
        <dbReference type="ARBA" id="ARBA00023125"/>
    </source>
</evidence>
<keyword evidence="1" id="KW-0805">Transcription regulation</keyword>
<dbReference type="InterPro" id="IPR036388">
    <property type="entry name" value="WH-like_DNA-bd_sf"/>
</dbReference>
<dbReference type="PROSITE" id="PS51071">
    <property type="entry name" value="HTH_RPIR"/>
    <property type="match status" value="1"/>
</dbReference>
<dbReference type="Pfam" id="PF01380">
    <property type="entry name" value="SIS"/>
    <property type="match status" value="1"/>
</dbReference>
<dbReference type="PANTHER" id="PTHR30514:SF18">
    <property type="entry name" value="RPIR-FAMILY TRANSCRIPTIONAL REGULATOR"/>
    <property type="match status" value="1"/>
</dbReference>
<dbReference type="SUPFAM" id="SSF53697">
    <property type="entry name" value="SIS domain"/>
    <property type="match status" value="1"/>
</dbReference>
<dbReference type="EMBL" id="JAOTPO010000030">
    <property type="protein sequence ID" value="MDE5416273.1"/>
    <property type="molecule type" value="Genomic_DNA"/>
</dbReference>
<evidence type="ECO:0000256" key="1">
    <source>
        <dbReference type="ARBA" id="ARBA00023015"/>
    </source>
</evidence>
<evidence type="ECO:0000259" key="5">
    <source>
        <dbReference type="PROSITE" id="PS51464"/>
    </source>
</evidence>
<dbReference type="InterPro" id="IPR047640">
    <property type="entry name" value="RpiR-like"/>
</dbReference>
<proteinExistence type="predicted"/>
<gene>
    <name evidence="6" type="ORF">N7Z68_23510</name>
</gene>
<evidence type="ECO:0000256" key="3">
    <source>
        <dbReference type="ARBA" id="ARBA00023163"/>
    </source>
</evidence>
<dbReference type="Gene3D" id="3.40.50.10490">
    <property type="entry name" value="Glucose-6-phosphate isomerase like protein, domain 1"/>
    <property type="match status" value="1"/>
</dbReference>
<dbReference type="InterPro" id="IPR009057">
    <property type="entry name" value="Homeodomain-like_sf"/>
</dbReference>
<dbReference type="InterPro" id="IPR001347">
    <property type="entry name" value="SIS_dom"/>
</dbReference>
<dbReference type="InterPro" id="IPR035472">
    <property type="entry name" value="RpiR-like_SIS"/>
</dbReference>
<evidence type="ECO:0000313" key="7">
    <source>
        <dbReference type="Proteomes" id="UP001148125"/>
    </source>
</evidence>
<dbReference type="Gene3D" id="1.10.10.10">
    <property type="entry name" value="Winged helix-like DNA-binding domain superfamily/Winged helix DNA-binding domain"/>
    <property type="match status" value="1"/>
</dbReference>
<name>A0ABT5VLF4_9BACI</name>
<dbReference type="CDD" id="cd05013">
    <property type="entry name" value="SIS_RpiR"/>
    <property type="match status" value="1"/>
</dbReference>
<accession>A0ABT5VLF4</accession>
<protein>
    <submittedName>
        <fullName evidence="6">MurR/RpiR family transcriptional regulator</fullName>
    </submittedName>
</protein>
<evidence type="ECO:0000259" key="4">
    <source>
        <dbReference type="PROSITE" id="PS51071"/>
    </source>
</evidence>
<dbReference type="PANTHER" id="PTHR30514">
    <property type="entry name" value="GLUCOKINASE"/>
    <property type="match status" value="1"/>
</dbReference>